<dbReference type="CDD" id="cd00392">
    <property type="entry name" value="Ribosomal_L13"/>
    <property type="match status" value="1"/>
</dbReference>
<dbReference type="FunFam" id="3.90.1180.10:FF:000007">
    <property type="entry name" value="50S ribosomal protein L13"/>
    <property type="match status" value="1"/>
</dbReference>
<dbReference type="EMBL" id="MZNU01000219">
    <property type="protein sequence ID" value="OWP02610.1"/>
    <property type="molecule type" value="Genomic_DNA"/>
</dbReference>
<feature type="region of interest" description="Disordered" evidence="8">
    <location>
        <begin position="173"/>
        <end position="251"/>
    </location>
</feature>
<dbReference type="OrthoDB" id="274622at2759"/>
<keyword evidence="5" id="KW-0687">Ribonucleoprotein</keyword>
<dbReference type="NCBIfam" id="TIGR01066">
    <property type="entry name" value="rplM_bact"/>
    <property type="match status" value="1"/>
</dbReference>
<comment type="similarity">
    <text evidence="2">Belongs to the universal ribosomal protein uL13 family.</text>
</comment>
<evidence type="ECO:0000256" key="6">
    <source>
        <dbReference type="ARBA" id="ARBA00037226"/>
    </source>
</evidence>
<dbReference type="HAMAP" id="MF_01366">
    <property type="entry name" value="Ribosomal_uL13"/>
    <property type="match status" value="1"/>
</dbReference>
<evidence type="ECO:0000313" key="10">
    <source>
        <dbReference type="Proteomes" id="UP000242519"/>
    </source>
</evidence>
<dbReference type="GO" id="GO:0003735">
    <property type="term" value="F:structural constituent of ribosome"/>
    <property type="evidence" value="ECO:0007669"/>
    <property type="project" value="InterPro"/>
</dbReference>
<dbReference type="GO" id="GO:0003729">
    <property type="term" value="F:mRNA binding"/>
    <property type="evidence" value="ECO:0007669"/>
    <property type="project" value="TreeGrafter"/>
</dbReference>
<evidence type="ECO:0000256" key="3">
    <source>
        <dbReference type="ARBA" id="ARBA00022980"/>
    </source>
</evidence>
<gene>
    <name evidence="9" type="ORF">B2J93_6443</name>
</gene>
<dbReference type="GO" id="GO:0005762">
    <property type="term" value="C:mitochondrial large ribosomal subunit"/>
    <property type="evidence" value="ECO:0007669"/>
    <property type="project" value="TreeGrafter"/>
</dbReference>
<keyword evidence="3" id="KW-0689">Ribosomal protein</keyword>
<dbReference type="Proteomes" id="UP000242519">
    <property type="component" value="Unassembled WGS sequence"/>
</dbReference>
<dbReference type="STRING" id="503106.A0A218Z4T3"/>
<dbReference type="Pfam" id="PF00572">
    <property type="entry name" value="Ribosomal_L13"/>
    <property type="match status" value="1"/>
</dbReference>
<comment type="subcellular location">
    <subcellularLocation>
        <location evidence="1">Mitochondrion</location>
    </subcellularLocation>
</comment>
<dbReference type="GO" id="GO:0017148">
    <property type="term" value="P:negative regulation of translation"/>
    <property type="evidence" value="ECO:0007669"/>
    <property type="project" value="TreeGrafter"/>
</dbReference>
<proteinExistence type="inferred from homology"/>
<protein>
    <recommendedName>
        <fullName evidence="7">Large ribosomal subunit protein uL13m</fullName>
    </recommendedName>
</protein>
<dbReference type="InterPro" id="IPR005823">
    <property type="entry name" value="Ribosomal_uL13_bac-type"/>
</dbReference>
<keyword evidence="10" id="KW-1185">Reference proteome</keyword>
<organism evidence="9 10">
    <name type="scientific">Diplocarpon coronariae</name>
    <dbReference type="NCBI Taxonomy" id="2795749"/>
    <lineage>
        <taxon>Eukaryota</taxon>
        <taxon>Fungi</taxon>
        <taxon>Dikarya</taxon>
        <taxon>Ascomycota</taxon>
        <taxon>Pezizomycotina</taxon>
        <taxon>Leotiomycetes</taxon>
        <taxon>Helotiales</taxon>
        <taxon>Drepanopezizaceae</taxon>
        <taxon>Diplocarpon</taxon>
    </lineage>
</organism>
<accession>A0A218Z4T3</accession>
<evidence type="ECO:0000256" key="5">
    <source>
        <dbReference type="ARBA" id="ARBA00023274"/>
    </source>
</evidence>
<dbReference type="InterPro" id="IPR036899">
    <property type="entry name" value="Ribosomal_uL13_sf"/>
</dbReference>
<dbReference type="InParanoid" id="A0A218Z4T3"/>
<feature type="region of interest" description="Disordered" evidence="8">
    <location>
        <begin position="266"/>
        <end position="310"/>
    </location>
</feature>
<reference evidence="9 10" key="1">
    <citation type="submission" date="2017-04" db="EMBL/GenBank/DDBJ databases">
        <title>Draft genome sequence of Marssonina coronaria NL1: causal agent of apple blotch.</title>
        <authorList>
            <person name="Cheng Q."/>
        </authorList>
    </citation>
    <scope>NUCLEOTIDE SEQUENCE [LARGE SCALE GENOMIC DNA]</scope>
    <source>
        <strain evidence="9 10">NL1</strain>
    </source>
</reference>
<feature type="compositionally biased region" description="Polar residues" evidence="8">
    <location>
        <begin position="184"/>
        <end position="199"/>
    </location>
</feature>
<evidence type="ECO:0000256" key="4">
    <source>
        <dbReference type="ARBA" id="ARBA00023128"/>
    </source>
</evidence>
<sequence>MSQTNGMTRLAYSRTWHHISATTPHHGLSTIRPLPSPQSTALQPPSLGRLASRIAVLLMGKHKPIWDPSTDCGDYVVVTNCSNLHTTGKKRWQKLYYRHNTRPGSLKSVSMDALMAKLGGAEVLRKAVSGMLPKNRLRDDRLARLKAFEGEAHPYKENIVKFEGKSLIAEWPNGRHHARRDPTATGSQPDAQTILSNGQDRADAIVVNKRPRHKHLNSGIRDAQRRQEGDEDDSRSALRKPAPCSLGSTRSSRHWTAVPYRFGTERGTRKLQGSVNRRAETGHYNDNRRKRERRKYRNQSESESMIMRGPGECYAPGTSAAGVKWNLGSSFRISATQYVPVGSPNLHHESSTIGHLDLAHNHEPCCNENNIDMSQV</sequence>
<dbReference type="SUPFAM" id="SSF52161">
    <property type="entry name" value="Ribosomal protein L13"/>
    <property type="match status" value="1"/>
</dbReference>
<dbReference type="AlphaFoldDB" id="A0A218Z4T3"/>
<keyword evidence="4" id="KW-0496">Mitochondrion</keyword>
<evidence type="ECO:0000256" key="2">
    <source>
        <dbReference type="ARBA" id="ARBA00006227"/>
    </source>
</evidence>
<comment type="caution">
    <text evidence="9">The sequence shown here is derived from an EMBL/GenBank/DDBJ whole genome shotgun (WGS) entry which is preliminary data.</text>
</comment>
<evidence type="ECO:0000256" key="8">
    <source>
        <dbReference type="SAM" id="MobiDB-lite"/>
    </source>
</evidence>
<evidence type="ECO:0000256" key="1">
    <source>
        <dbReference type="ARBA" id="ARBA00004173"/>
    </source>
</evidence>
<comment type="function">
    <text evidence="6">Component of the mitochondrial ribosome (mitoribosome), a dedicated translation machinery responsible for the synthesis of mitochondrial genome-encoded proteins, including at least some of the essential transmembrane subunits of the mitochondrial respiratory chain. The mitoribosomes are attached to the mitochondrial inner membrane and translation products are cotranslationally integrated into the membrane.</text>
</comment>
<feature type="compositionally biased region" description="Basic and acidic residues" evidence="8">
    <location>
        <begin position="277"/>
        <end position="289"/>
    </location>
</feature>
<evidence type="ECO:0000256" key="7">
    <source>
        <dbReference type="ARBA" id="ARBA00068950"/>
    </source>
</evidence>
<dbReference type="InterPro" id="IPR005822">
    <property type="entry name" value="Ribosomal_uL13"/>
</dbReference>
<evidence type="ECO:0000313" key="9">
    <source>
        <dbReference type="EMBL" id="OWP02610.1"/>
    </source>
</evidence>
<dbReference type="GO" id="GO:0006412">
    <property type="term" value="P:translation"/>
    <property type="evidence" value="ECO:0007669"/>
    <property type="project" value="InterPro"/>
</dbReference>
<dbReference type="PANTHER" id="PTHR11545">
    <property type="entry name" value="RIBOSOMAL PROTEIN L13"/>
    <property type="match status" value="1"/>
</dbReference>
<dbReference type="Gene3D" id="3.90.1180.10">
    <property type="entry name" value="Ribosomal protein L13"/>
    <property type="match status" value="1"/>
</dbReference>
<dbReference type="PANTHER" id="PTHR11545:SF2">
    <property type="entry name" value="LARGE RIBOSOMAL SUBUNIT PROTEIN UL13M"/>
    <property type="match status" value="1"/>
</dbReference>
<name>A0A218Z4T3_9HELO</name>